<evidence type="ECO:0000313" key="2">
    <source>
        <dbReference type="EMBL" id="MBC2607178.1"/>
    </source>
</evidence>
<name>A0A7X1B7N3_9BACT</name>
<dbReference type="Pfam" id="PF16868">
    <property type="entry name" value="NMT1_3"/>
    <property type="match status" value="1"/>
</dbReference>
<keyword evidence="3" id="KW-1185">Reference proteome</keyword>
<dbReference type="Gene3D" id="3.40.190.10">
    <property type="entry name" value="Periplasmic binding protein-like II"/>
    <property type="match status" value="2"/>
</dbReference>
<reference evidence="2 3" key="1">
    <citation type="submission" date="2020-07" db="EMBL/GenBank/DDBJ databases">
        <authorList>
            <person name="Feng X."/>
        </authorList>
    </citation>
    <scope>NUCLEOTIDE SEQUENCE [LARGE SCALE GENOMIC DNA]</scope>
    <source>
        <strain evidence="2 3">JCM23202</strain>
    </source>
</reference>
<dbReference type="SUPFAM" id="SSF53850">
    <property type="entry name" value="Periplasmic binding protein-like II"/>
    <property type="match status" value="1"/>
</dbReference>
<dbReference type="AlphaFoldDB" id="A0A7X1B7N3"/>
<accession>A0A7X1B7N3</accession>
<dbReference type="PANTHER" id="PTHR42941">
    <property type="entry name" value="SLL1037 PROTEIN"/>
    <property type="match status" value="1"/>
</dbReference>
<sequence>MNNLKSFLVANAWLVAFVAILVIVLVQFVDPAPPREITIASGSETGRYYELASLLKRELQKEGVTLNVLTTAGSEENLELLTSDDSEASIAFAQSGMSEVFESEEGALRGLASLYYEPIWLVYRKDLELEFVSDLRNLKVAVGKKGSGTQAVARFLLAENGLLSGAEHPELIELSDDETVEELAGGEIDAGFFMVSAESPTIQRLIEMEGFDFLDMRRHSAYRARYRSLSGVEISEGLLNLEANLPPEDRTVLAAVATMVVNDRFHPALTPLVLEAMRKILSKGGVLELPDEFPSDRYVDYDLTKEAGHYFEYGPPFLLRYMPFWAASLVDRLIILVIPLLFVIIPLSKIAGPIYRWRIRSRIYRWYKYLRETDQKIVLGTIQRDLDNERDRLGKLENELASVEVPLSYTDELYHLRQHVEYVSRRLESIASLQGSDSDQRG</sequence>
<evidence type="ECO:0000313" key="3">
    <source>
        <dbReference type="Proteomes" id="UP000526501"/>
    </source>
</evidence>
<dbReference type="EMBL" id="JACHVC010000012">
    <property type="protein sequence ID" value="MBC2607178.1"/>
    <property type="molecule type" value="Genomic_DNA"/>
</dbReference>
<dbReference type="InterPro" id="IPR011852">
    <property type="entry name" value="TRAP_TAXI"/>
</dbReference>
<proteinExistence type="predicted"/>
<dbReference type="PANTHER" id="PTHR42941:SF1">
    <property type="entry name" value="SLL1037 PROTEIN"/>
    <property type="match status" value="1"/>
</dbReference>
<keyword evidence="1" id="KW-0472">Membrane</keyword>
<protein>
    <submittedName>
        <fullName evidence="2">TAXI family TRAP transporter solute-binding subunit</fullName>
    </submittedName>
</protein>
<feature type="transmembrane region" description="Helical" evidence="1">
    <location>
        <begin position="7"/>
        <end position="29"/>
    </location>
</feature>
<gene>
    <name evidence="2" type="ORF">H5P27_14080</name>
</gene>
<keyword evidence="1" id="KW-0812">Transmembrane</keyword>
<comment type="caution">
    <text evidence="2">The sequence shown here is derived from an EMBL/GenBank/DDBJ whole genome shotgun (WGS) entry which is preliminary data.</text>
</comment>
<organism evidence="2 3">
    <name type="scientific">Pelagicoccus albus</name>
    <dbReference type="NCBI Taxonomy" id="415222"/>
    <lineage>
        <taxon>Bacteria</taxon>
        <taxon>Pseudomonadati</taxon>
        <taxon>Verrucomicrobiota</taxon>
        <taxon>Opitutia</taxon>
        <taxon>Puniceicoccales</taxon>
        <taxon>Pelagicoccaceae</taxon>
        <taxon>Pelagicoccus</taxon>
    </lineage>
</organism>
<dbReference type="RefSeq" id="WP_185661035.1">
    <property type="nucleotide sequence ID" value="NZ_CAWPOO010000012.1"/>
</dbReference>
<evidence type="ECO:0000256" key="1">
    <source>
        <dbReference type="SAM" id="Phobius"/>
    </source>
</evidence>
<keyword evidence="1" id="KW-1133">Transmembrane helix</keyword>
<feature type="transmembrane region" description="Helical" evidence="1">
    <location>
        <begin position="333"/>
        <end position="355"/>
    </location>
</feature>
<dbReference type="Proteomes" id="UP000526501">
    <property type="component" value="Unassembled WGS sequence"/>
</dbReference>
<dbReference type="NCBIfam" id="TIGR02122">
    <property type="entry name" value="TRAP_TAXI"/>
    <property type="match status" value="1"/>
</dbReference>